<dbReference type="InterPro" id="IPR032799">
    <property type="entry name" value="TAXi_C"/>
</dbReference>
<reference evidence="6" key="1">
    <citation type="submission" date="2020-07" db="EMBL/GenBank/DDBJ databases">
        <title>Genome sequence and genetic diversity analysis of an under-domesticated orphan crop, white fonio (Digitaria exilis).</title>
        <authorList>
            <person name="Bennetzen J.L."/>
            <person name="Chen S."/>
            <person name="Ma X."/>
            <person name="Wang X."/>
            <person name="Yssel A.E.J."/>
            <person name="Chaluvadi S.R."/>
            <person name="Johnson M."/>
            <person name="Gangashetty P."/>
            <person name="Hamidou F."/>
            <person name="Sanogo M.D."/>
            <person name="Zwaenepoel A."/>
            <person name="Wallace J."/>
            <person name="Van De Peer Y."/>
            <person name="Van Deynze A."/>
        </authorList>
    </citation>
    <scope>NUCLEOTIDE SEQUENCE</scope>
    <source>
        <tissue evidence="6">Leaves</tissue>
    </source>
</reference>
<dbReference type="Proteomes" id="UP000636709">
    <property type="component" value="Unassembled WGS sequence"/>
</dbReference>
<feature type="signal peptide" evidence="4">
    <location>
        <begin position="1"/>
        <end position="21"/>
    </location>
</feature>
<dbReference type="FunFam" id="2.40.70.10:FF:000013">
    <property type="entry name" value="Aspartyl protease AED1"/>
    <property type="match status" value="1"/>
</dbReference>
<accession>A0A835E4I8</accession>
<name>A0A835E4I8_9POAL</name>
<dbReference type="FunFam" id="2.40.70.10:FF:000031">
    <property type="entry name" value="Aspartyl protease AED1"/>
    <property type="match status" value="1"/>
</dbReference>
<dbReference type="PANTHER" id="PTHR13683">
    <property type="entry name" value="ASPARTYL PROTEASES"/>
    <property type="match status" value="1"/>
</dbReference>
<evidence type="ECO:0000256" key="3">
    <source>
        <dbReference type="RuleBase" id="RU000454"/>
    </source>
</evidence>
<dbReference type="Pfam" id="PF14541">
    <property type="entry name" value="TAXi_C"/>
    <property type="match status" value="1"/>
</dbReference>
<dbReference type="OrthoDB" id="2747330at2759"/>
<comment type="caution">
    <text evidence="6">The sequence shown here is derived from an EMBL/GenBank/DDBJ whole genome shotgun (WGS) entry which is preliminary data.</text>
</comment>
<dbReference type="InterPro" id="IPR021109">
    <property type="entry name" value="Peptidase_aspartic_dom_sf"/>
</dbReference>
<evidence type="ECO:0000313" key="7">
    <source>
        <dbReference type="Proteomes" id="UP000636709"/>
    </source>
</evidence>
<dbReference type="PROSITE" id="PS51767">
    <property type="entry name" value="PEPTIDASE_A1"/>
    <property type="match status" value="1"/>
</dbReference>
<dbReference type="InterPro" id="IPR001969">
    <property type="entry name" value="Aspartic_peptidase_AS"/>
</dbReference>
<dbReference type="PROSITE" id="PS00141">
    <property type="entry name" value="ASP_PROTEASE"/>
    <property type="match status" value="1"/>
</dbReference>
<dbReference type="InterPro" id="IPR001461">
    <property type="entry name" value="Aspartic_peptidase_A1"/>
</dbReference>
<dbReference type="Pfam" id="PF14543">
    <property type="entry name" value="TAXi_N"/>
    <property type="match status" value="1"/>
</dbReference>
<keyword evidence="3" id="KW-0645">Protease</keyword>
<gene>
    <name evidence="6" type="ORF">HU200_057191</name>
</gene>
<dbReference type="AlphaFoldDB" id="A0A835E4I8"/>
<feature type="active site" evidence="2">
    <location>
        <position position="164"/>
    </location>
</feature>
<proteinExistence type="inferred from homology"/>
<dbReference type="InterPro" id="IPR033121">
    <property type="entry name" value="PEPTIDASE_A1"/>
</dbReference>
<keyword evidence="3" id="KW-0378">Hydrolase</keyword>
<dbReference type="GO" id="GO:0006508">
    <property type="term" value="P:proteolysis"/>
    <property type="evidence" value="ECO:0007669"/>
    <property type="project" value="UniProtKB-KW"/>
</dbReference>
<dbReference type="SUPFAM" id="SSF50630">
    <property type="entry name" value="Acid proteases"/>
    <property type="match status" value="1"/>
</dbReference>
<comment type="similarity">
    <text evidence="1 3">Belongs to the peptidase A1 family.</text>
</comment>
<keyword evidence="3" id="KW-0064">Aspartyl protease</keyword>
<protein>
    <recommendedName>
        <fullName evidence="5">Peptidase A1 domain-containing protein</fullName>
    </recommendedName>
</protein>
<dbReference type="PRINTS" id="PR00792">
    <property type="entry name" value="PEPSIN"/>
</dbReference>
<evidence type="ECO:0000259" key="5">
    <source>
        <dbReference type="PROSITE" id="PS51767"/>
    </source>
</evidence>
<sequence length="496" mass="52187">MICCHGRLFLLLAVAASGAGAAPAAAPGPSGSSHVELDIMESLLPAAGASSSCPTSQELKHGIPAVGTRMPLVHRHGPCSPLADTERRRPSHTDILAADQRRVEHIHRRVFHTTTTTGPRRHRRKLMSTASALPTLSGNGRGTSNYLVTIGLGVPAACVTVALDTGSDTTWVQCNPCVDYCYPQDEPLFTPAKSSTYTNISCTSSYCSDLSYSSSSYCNRGGLCIYQIEYGDDGDGGRSFTVGYYAHDTLTLANDSFREFRFGCGEKNSGLFGHVSGVMGLGRGNTSLAMQAYYGMNGSVFAYCLPGKDSDTGFMVFGPPGSIDASLDETPMLTGDGPTFYYVRLTGIKVGGHLLPIPASVFSAAGALIDSGTTITRLPPSAYAPLRSAFAAGMARLGYRETSGFYSLDTCYNLTGLKGKVALPAVSLVFQGGASLDVHGSGILYVPDVSQACLAFQPNEDDADVAIVGSMQQKSYIVLYDIGRKVVGFANVGVGC</sequence>
<dbReference type="PANTHER" id="PTHR13683:SF902">
    <property type="entry name" value="OS06G0610800 PROTEIN"/>
    <property type="match status" value="1"/>
</dbReference>
<evidence type="ECO:0000256" key="4">
    <source>
        <dbReference type="SAM" id="SignalP"/>
    </source>
</evidence>
<feature type="chain" id="PRO_5032845456" description="Peptidase A1 domain-containing protein" evidence="4">
    <location>
        <begin position="22"/>
        <end position="496"/>
    </location>
</feature>
<keyword evidence="4" id="KW-0732">Signal</keyword>
<evidence type="ECO:0000256" key="1">
    <source>
        <dbReference type="ARBA" id="ARBA00007447"/>
    </source>
</evidence>
<feature type="domain" description="Peptidase A1" evidence="5">
    <location>
        <begin position="146"/>
        <end position="490"/>
    </location>
</feature>
<dbReference type="Gene3D" id="2.40.70.10">
    <property type="entry name" value="Acid Proteases"/>
    <property type="match status" value="2"/>
</dbReference>
<organism evidence="6 7">
    <name type="scientific">Digitaria exilis</name>
    <dbReference type="NCBI Taxonomy" id="1010633"/>
    <lineage>
        <taxon>Eukaryota</taxon>
        <taxon>Viridiplantae</taxon>
        <taxon>Streptophyta</taxon>
        <taxon>Embryophyta</taxon>
        <taxon>Tracheophyta</taxon>
        <taxon>Spermatophyta</taxon>
        <taxon>Magnoliopsida</taxon>
        <taxon>Liliopsida</taxon>
        <taxon>Poales</taxon>
        <taxon>Poaceae</taxon>
        <taxon>PACMAD clade</taxon>
        <taxon>Panicoideae</taxon>
        <taxon>Panicodae</taxon>
        <taxon>Paniceae</taxon>
        <taxon>Anthephorinae</taxon>
        <taxon>Digitaria</taxon>
    </lineage>
</organism>
<dbReference type="InterPro" id="IPR032861">
    <property type="entry name" value="TAXi_N"/>
</dbReference>
<dbReference type="GO" id="GO:0004190">
    <property type="term" value="F:aspartic-type endopeptidase activity"/>
    <property type="evidence" value="ECO:0007669"/>
    <property type="project" value="UniProtKB-KW"/>
</dbReference>
<evidence type="ECO:0000256" key="2">
    <source>
        <dbReference type="PIRSR" id="PIRSR601461-1"/>
    </source>
</evidence>
<feature type="active site" evidence="2">
    <location>
        <position position="370"/>
    </location>
</feature>
<dbReference type="EMBL" id="JACEFO010002416">
    <property type="protein sequence ID" value="KAF8661088.1"/>
    <property type="molecule type" value="Genomic_DNA"/>
</dbReference>
<evidence type="ECO:0000313" key="6">
    <source>
        <dbReference type="EMBL" id="KAF8661088.1"/>
    </source>
</evidence>
<keyword evidence="7" id="KW-1185">Reference proteome</keyword>